<organism evidence="1 2">
    <name type="scientific">candidate division WWE3 bacterium CG_4_9_14_3_um_filter_34_6</name>
    <dbReference type="NCBI Taxonomy" id="1975079"/>
    <lineage>
        <taxon>Bacteria</taxon>
        <taxon>Katanobacteria</taxon>
    </lineage>
</organism>
<dbReference type="Proteomes" id="UP000230683">
    <property type="component" value="Unassembled WGS sequence"/>
</dbReference>
<dbReference type="EMBL" id="PFWY01000010">
    <property type="protein sequence ID" value="PJA41435.1"/>
    <property type="molecule type" value="Genomic_DNA"/>
</dbReference>
<evidence type="ECO:0000313" key="1">
    <source>
        <dbReference type="EMBL" id="PJA41435.1"/>
    </source>
</evidence>
<dbReference type="AlphaFoldDB" id="A0A2M7X5I3"/>
<sequence length="79" mass="8613">KELDAVGFDALKIDKLGDIGDQRQLEVFDLHESTSVDQVVEDYINVNANNASVCTECGNMTLVYAEGCEKCVSCGYSKC</sequence>
<name>A0A2M7X5I3_UNCKA</name>
<reference evidence="2" key="1">
    <citation type="submission" date="2017-09" db="EMBL/GenBank/DDBJ databases">
        <title>Depth-based differentiation of microbial function through sediment-hosted aquifers and enrichment of novel symbionts in the deep terrestrial subsurface.</title>
        <authorList>
            <person name="Probst A.J."/>
            <person name="Ladd B."/>
            <person name="Jarett J.K."/>
            <person name="Geller-Mcgrath D.E."/>
            <person name="Sieber C.M.K."/>
            <person name="Emerson J.B."/>
            <person name="Anantharaman K."/>
            <person name="Thomas B.C."/>
            <person name="Malmstrom R."/>
            <person name="Stieglmeier M."/>
            <person name="Klingl A."/>
            <person name="Woyke T."/>
            <person name="Ryan C.M."/>
            <person name="Banfield J.F."/>
        </authorList>
    </citation>
    <scope>NUCLEOTIDE SEQUENCE [LARGE SCALE GENOMIC DNA]</scope>
</reference>
<feature type="non-terminal residue" evidence="1">
    <location>
        <position position="1"/>
    </location>
</feature>
<accession>A0A2M7X5I3</accession>
<comment type="caution">
    <text evidence="1">The sequence shown here is derived from an EMBL/GenBank/DDBJ whole genome shotgun (WGS) entry which is preliminary data.</text>
</comment>
<proteinExistence type="predicted"/>
<gene>
    <name evidence="1" type="ORF">CO178_00195</name>
</gene>
<evidence type="ECO:0000313" key="2">
    <source>
        <dbReference type="Proteomes" id="UP000230683"/>
    </source>
</evidence>
<protein>
    <submittedName>
        <fullName evidence="1">Uncharacterized protein</fullName>
    </submittedName>
</protein>